<evidence type="ECO:0000256" key="10">
    <source>
        <dbReference type="SAM" id="Phobius"/>
    </source>
</evidence>
<dbReference type="SUPFAM" id="SSF55874">
    <property type="entry name" value="ATPase domain of HSP90 chaperone/DNA topoisomerase II/histidine kinase"/>
    <property type="match status" value="2"/>
</dbReference>
<evidence type="ECO:0000256" key="1">
    <source>
        <dbReference type="ARBA" id="ARBA00000085"/>
    </source>
</evidence>
<keyword evidence="10" id="KW-0472">Membrane</keyword>
<keyword evidence="4" id="KW-0808">Transferase</keyword>
<dbReference type="InterPro" id="IPR005467">
    <property type="entry name" value="His_kinase_dom"/>
</dbReference>
<keyword evidence="7 13" id="KW-0067">ATP-binding</keyword>
<dbReference type="SMART" id="SM00388">
    <property type="entry name" value="HisKA"/>
    <property type="match status" value="1"/>
</dbReference>
<dbReference type="Proteomes" id="UP001343257">
    <property type="component" value="Unassembled WGS sequence"/>
</dbReference>
<dbReference type="InterPro" id="IPR036097">
    <property type="entry name" value="HisK_dim/P_sf"/>
</dbReference>
<gene>
    <name evidence="13" type="ORF">P9847_07860</name>
</gene>
<feature type="modified residue" description="4-aspartylphosphate" evidence="9">
    <location>
        <position position="751"/>
    </location>
</feature>
<evidence type="ECO:0000256" key="8">
    <source>
        <dbReference type="ARBA" id="ARBA00023012"/>
    </source>
</evidence>
<feature type="transmembrane region" description="Helical" evidence="10">
    <location>
        <begin position="310"/>
        <end position="333"/>
    </location>
</feature>
<dbReference type="InterPro" id="IPR004358">
    <property type="entry name" value="Sig_transdc_His_kin-like_C"/>
</dbReference>
<accession>A0ABU6PQS5</accession>
<dbReference type="Gene3D" id="3.30.565.10">
    <property type="entry name" value="Histidine kinase-like ATPase, C-terminal domain"/>
    <property type="match status" value="2"/>
</dbReference>
<dbReference type="SMART" id="SM00448">
    <property type="entry name" value="REC"/>
    <property type="match status" value="1"/>
</dbReference>
<feature type="domain" description="Histidine kinase" evidence="11">
    <location>
        <begin position="443"/>
        <end position="663"/>
    </location>
</feature>
<dbReference type="InterPro" id="IPR001789">
    <property type="entry name" value="Sig_transdc_resp-reg_receiver"/>
</dbReference>
<dbReference type="PROSITE" id="PS50110">
    <property type="entry name" value="RESPONSE_REGULATORY"/>
    <property type="match status" value="1"/>
</dbReference>
<feature type="domain" description="Response regulatory" evidence="12">
    <location>
        <begin position="701"/>
        <end position="818"/>
    </location>
</feature>
<keyword evidence="5" id="KW-0547">Nucleotide-binding</keyword>
<keyword evidence="10" id="KW-0812">Transmembrane</keyword>
<feature type="transmembrane region" description="Helical" evidence="10">
    <location>
        <begin position="278"/>
        <end position="298"/>
    </location>
</feature>
<keyword evidence="10" id="KW-1133">Transmembrane helix</keyword>
<dbReference type="InterPro" id="IPR036890">
    <property type="entry name" value="HATPase_C_sf"/>
</dbReference>
<organism evidence="13 14">
    <name type="scientific">Paenibacillus chibensis</name>
    <dbReference type="NCBI Taxonomy" id="59846"/>
    <lineage>
        <taxon>Bacteria</taxon>
        <taxon>Bacillati</taxon>
        <taxon>Bacillota</taxon>
        <taxon>Bacilli</taxon>
        <taxon>Bacillales</taxon>
        <taxon>Paenibacillaceae</taxon>
        <taxon>Paenibacillus</taxon>
    </lineage>
</organism>
<dbReference type="InterPro" id="IPR003661">
    <property type="entry name" value="HisK_dim/P_dom"/>
</dbReference>
<dbReference type="Pfam" id="PF06580">
    <property type="entry name" value="His_kinase"/>
    <property type="match status" value="1"/>
</dbReference>
<feature type="transmembrane region" description="Helical" evidence="10">
    <location>
        <begin position="215"/>
        <end position="238"/>
    </location>
</feature>
<evidence type="ECO:0000256" key="4">
    <source>
        <dbReference type="ARBA" id="ARBA00022679"/>
    </source>
</evidence>
<protein>
    <recommendedName>
        <fullName evidence="2">histidine kinase</fullName>
        <ecNumber evidence="2">2.7.13.3</ecNumber>
    </recommendedName>
</protein>
<proteinExistence type="predicted"/>
<dbReference type="Pfam" id="PF07695">
    <property type="entry name" value="7TMR-DISM_7TM"/>
    <property type="match status" value="1"/>
</dbReference>
<reference evidence="13 14" key="1">
    <citation type="submission" date="2023-03" db="EMBL/GenBank/DDBJ databases">
        <title>Bacillus Genome Sequencing.</title>
        <authorList>
            <person name="Dunlap C."/>
        </authorList>
    </citation>
    <scope>NUCLEOTIDE SEQUENCE [LARGE SCALE GENOMIC DNA]</scope>
    <source>
        <strain evidence="13 14">NRS-52</strain>
    </source>
</reference>
<evidence type="ECO:0000259" key="12">
    <source>
        <dbReference type="PROSITE" id="PS50110"/>
    </source>
</evidence>
<dbReference type="PANTHER" id="PTHR43547">
    <property type="entry name" value="TWO-COMPONENT HISTIDINE KINASE"/>
    <property type="match status" value="1"/>
</dbReference>
<comment type="caution">
    <text evidence="13">The sequence shown here is derived from an EMBL/GenBank/DDBJ whole genome shotgun (WGS) entry which is preliminary data.</text>
</comment>
<dbReference type="GO" id="GO:0005524">
    <property type="term" value="F:ATP binding"/>
    <property type="evidence" value="ECO:0007669"/>
    <property type="project" value="UniProtKB-KW"/>
</dbReference>
<dbReference type="CDD" id="cd00082">
    <property type="entry name" value="HisKA"/>
    <property type="match status" value="1"/>
</dbReference>
<evidence type="ECO:0000256" key="5">
    <source>
        <dbReference type="ARBA" id="ARBA00022741"/>
    </source>
</evidence>
<dbReference type="Pfam" id="PF00512">
    <property type="entry name" value="HisKA"/>
    <property type="match status" value="1"/>
</dbReference>
<dbReference type="PRINTS" id="PR00344">
    <property type="entry name" value="BCTRLSENSOR"/>
</dbReference>
<evidence type="ECO:0000256" key="3">
    <source>
        <dbReference type="ARBA" id="ARBA00022553"/>
    </source>
</evidence>
<dbReference type="InterPro" id="IPR010559">
    <property type="entry name" value="Sig_transdc_His_kin_internal"/>
</dbReference>
<keyword evidence="3 9" id="KW-0597">Phosphoprotein</keyword>
<dbReference type="PROSITE" id="PS50109">
    <property type="entry name" value="HIS_KIN"/>
    <property type="match status" value="1"/>
</dbReference>
<dbReference type="Pfam" id="PF00072">
    <property type="entry name" value="Response_reg"/>
    <property type="match status" value="1"/>
</dbReference>
<comment type="catalytic activity">
    <reaction evidence="1">
        <text>ATP + protein L-histidine = ADP + protein N-phospho-L-histidine.</text>
        <dbReference type="EC" id="2.7.13.3"/>
    </reaction>
</comment>
<dbReference type="SMART" id="SM00387">
    <property type="entry name" value="HATPase_c"/>
    <property type="match status" value="2"/>
</dbReference>
<dbReference type="Pfam" id="PF02518">
    <property type="entry name" value="HATPase_c"/>
    <property type="match status" value="2"/>
</dbReference>
<dbReference type="Gene3D" id="1.10.287.130">
    <property type="match status" value="1"/>
</dbReference>
<dbReference type="PANTHER" id="PTHR43547:SF2">
    <property type="entry name" value="HYBRID SIGNAL TRANSDUCTION HISTIDINE KINASE C"/>
    <property type="match status" value="1"/>
</dbReference>
<dbReference type="InterPro" id="IPR011006">
    <property type="entry name" value="CheY-like_superfamily"/>
</dbReference>
<sequence>MKKQSLIILAGMVLIVILPVCLIIQLIISSGEGPNASQGRLNLSSWDFARDGSVQLTGEWEFYRSQLLTPEDFHEKGGGAAQPPKLTGMVDLPGRWNDYIGEHDRSTAEGYATFRLRIHLKNADEAIYGIRTVNIRTANRIFINGHEVGASGKPGIDATNVRPDNIPYVGFASITGDEAEIIVQVSNHAYASGGIFAPLVFGDKASVMRSRELDLLIDLMSAAGFLIPALYILVLYQLHKKEPSLLYLGLFCLFALIYVLMHGEKLLGNLWPGLDYDWFMKIQLFSSALIYFFLLRYVAVAVKGSIPRTVLRICDAATAVVAAMALALPPLVFSKMEPLLLTYSLTAVSYIAFAMVRGIRRQSEDAGLMLIGMLSILIIIVANVLTLMGLSNSLKLVPYEMLLFVITQALLLSQRFSRAFDEVEELSHKLLTLDGLKDEFLANTSHELRTPLHGMVNIAQSMVEGASGQLNRKQAKDLGMIVTTGKRLSVLINDILDFGKLKNGEILLNRQPVDLKAVTRSVMELTLHLAGSKPIRFEELWPEHLPLLDMDEERLRQILYNLLGNAVKFTSAGVVRIEAKTLDGGGLVQITVTDTGIGIADDRLQDIFKSYEQIGAAAEREYSGTGLGLNITKKLVELGGGNIWAESEPGRGSSFHFTLPVSEKPGAADQNKGTSFGSGAFETGREEESMAVSGLAEPSSTLLLVDDDPVNLQALRGLLSAENCRLISVNNGADALMQIHSGQSIDLVITDWMMPGMSGIELCRAVRQQYSLFEMPVLILTARGLPEDVKIGLQAGANDFLRKPVDADELRARVRNLIELRKSVRSSISAEMAFLQAQIKPHFLFNALNTIISLLPVDPEKTTGLLLELSHYLRSSFDFQNREQLTTLHQEMSLVHSYLALEKARFEERLEVVYEVEAEFGGLIPPLSIQPIVENAVRHGIMQKEAGGTITIRIWEDDDKICVSVMDNGVGMDSELAGRILSARTPESGVGLRNIHTRLLTLYGKGLTIDSGRDWGTSISFDVPKGNMTARL</sequence>
<evidence type="ECO:0000256" key="2">
    <source>
        <dbReference type="ARBA" id="ARBA00012438"/>
    </source>
</evidence>
<keyword evidence="6" id="KW-0418">Kinase</keyword>
<dbReference type="Gene3D" id="2.60.120.260">
    <property type="entry name" value="Galactose-binding domain-like"/>
    <property type="match status" value="1"/>
</dbReference>
<feature type="transmembrane region" description="Helical" evidence="10">
    <location>
        <begin position="245"/>
        <end position="263"/>
    </location>
</feature>
<evidence type="ECO:0000313" key="14">
    <source>
        <dbReference type="Proteomes" id="UP001343257"/>
    </source>
</evidence>
<feature type="transmembrane region" description="Helical" evidence="10">
    <location>
        <begin position="7"/>
        <end position="28"/>
    </location>
</feature>
<evidence type="ECO:0000256" key="9">
    <source>
        <dbReference type="PROSITE-ProRule" id="PRU00169"/>
    </source>
</evidence>
<feature type="transmembrane region" description="Helical" evidence="10">
    <location>
        <begin position="339"/>
        <end position="356"/>
    </location>
</feature>
<dbReference type="InterPro" id="IPR003594">
    <property type="entry name" value="HATPase_dom"/>
</dbReference>
<name>A0ABU6PQS5_9BACL</name>
<dbReference type="InterPro" id="IPR011623">
    <property type="entry name" value="7TMR_DISM_rcpt_extracell_dom1"/>
</dbReference>
<dbReference type="RefSeq" id="WP_328276770.1">
    <property type="nucleotide sequence ID" value="NZ_JARTLD010000018.1"/>
</dbReference>
<keyword evidence="14" id="KW-1185">Reference proteome</keyword>
<keyword evidence="8" id="KW-0902">Two-component regulatory system</keyword>
<dbReference type="SUPFAM" id="SSF52172">
    <property type="entry name" value="CheY-like"/>
    <property type="match status" value="1"/>
</dbReference>
<dbReference type="EC" id="2.7.13.3" evidence="2"/>
<dbReference type="CDD" id="cd16922">
    <property type="entry name" value="HATPase_EvgS-ArcB-TorS-like"/>
    <property type="match status" value="1"/>
</dbReference>
<dbReference type="EMBL" id="JARTLD010000018">
    <property type="protein sequence ID" value="MED5017226.1"/>
    <property type="molecule type" value="Genomic_DNA"/>
</dbReference>
<dbReference type="Gene3D" id="3.40.50.2300">
    <property type="match status" value="1"/>
</dbReference>
<evidence type="ECO:0000259" key="11">
    <source>
        <dbReference type="PROSITE" id="PS50109"/>
    </source>
</evidence>
<evidence type="ECO:0000256" key="6">
    <source>
        <dbReference type="ARBA" id="ARBA00022777"/>
    </source>
</evidence>
<evidence type="ECO:0000313" key="13">
    <source>
        <dbReference type="EMBL" id="MED5017226.1"/>
    </source>
</evidence>
<feature type="transmembrane region" description="Helical" evidence="10">
    <location>
        <begin position="368"/>
        <end position="390"/>
    </location>
</feature>
<evidence type="ECO:0000256" key="7">
    <source>
        <dbReference type="ARBA" id="ARBA00022840"/>
    </source>
</evidence>
<dbReference type="SUPFAM" id="SSF47384">
    <property type="entry name" value="Homodimeric domain of signal transducing histidine kinase"/>
    <property type="match status" value="1"/>
</dbReference>